<dbReference type="AlphaFoldDB" id="A0A5C5BCF8"/>
<organism evidence="2 3">
    <name type="scientific">Miniimonas arenae</name>
    <dbReference type="NCBI Taxonomy" id="676201"/>
    <lineage>
        <taxon>Bacteria</taxon>
        <taxon>Bacillati</taxon>
        <taxon>Actinomycetota</taxon>
        <taxon>Actinomycetes</taxon>
        <taxon>Micrococcales</taxon>
        <taxon>Beutenbergiaceae</taxon>
        <taxon>Miniimonas</taxon>
    </lineage>
</organism>
<accession>A0A5C5BCF8</accession>
<name>A0A5C5BCF8_9MICO</name>
<gene>
    <name evidence="2" type="ORF">FH969_08975</name>
</gene>
<evidence type="ECO:0000313" key="3">
    <source>
        <dbReference type="Proteomes" id="UP000313849"/>
    </source>
</evidence>
<dbReference type="Proteomes" id="UP000313849">
    <property type="component" value="Unassembled WGS sequence"/>
</dbReference>
<reference evidence="2 3" key="1">
    <citation type="submission" date="2019-06" db="EMBL/GenBank/DDBJ databases">
        <title>Draft genome sequence of Miniimonas arenae KCTC 19750T isolated from sea sand.</title>
        <authorList>
            <person name="Park S.-J."/>
        </authorList>
    </citation>
    <scope>NUCLEOTIDE SEQUENCE [LARGE SCALE GENOMIC DNA]</scope>
    <source>
        <strain evidence="2 3">KCTC 19750</strain>
    </source>
</reference>
<keyword evidence="3" id="KW-1185">Reference proteome</keyword>
<comment type="caution">
    <text evidence="2">The sequence shown here is derived from an EMBL/GenBank/DDBJ whole genome shotgun (WGS) entry which is preliminary data.</text>
</comment>
<sequence>MTLTDELLEQHTWHWDHQLRPRLEGLTDAEYLWPPVTDSWTVRRRGEHGPWATIGSGSGVVDFEVPEPVPAPVTTIAWRLAHLVVGVFGDRNARYFGGPEISYDSYDYPLAAAASLADLDAGEARWRAGVAALDDAALAENCREPGHEDSSMAGLVLHIHREVIHHGAEIALLRDLYLRQE</sequence>
<dbReference type="OrthoDB" id="5022306at2"/>
<evidence type="ECO:0000313" key="2">
    <source>
        <dbReference type="EMBL" id="TNU73899.1"/>
    </source>
</evidence>
<protein>
    <submittedName>
        <fullName evidence="2">DinB family protein</fullName>
    </submittedName>
</protein>
<evidence type="ECO:0000259" key="1">
    <source>
        <dbReference type="Pfam" id="PF12867"/>
    </source>
</evidence>
<proteinExistence type="predicted"/>
<dbReference type="SUPFAM" id="SSF109854">
    <property type="entry name" value="DinB/YfiT-like putative metalloenzymes"/>
    <property type="match status" value="1"/>
</dbReference>
<dbReference type="RefSeq" id="WP_139987031.1">
    <property type="nucleotide sequence ID" value="NZ_VENP01000030.1"/>
</dbReference>
<dbReference type="InterPro" id="IPR024775">
    <property type="entry name" value="DinB-like"/>
</dbReference>
<feature type="domain" description="DinB-like" evidence="1">
    <location>
        <begin position="13"/>
        <end position="170"/>
    </location>
</feature>
<dbReference type="EMBL" id="VENP01000030">
    <property type="protein sequence ID" value="TNU73899.1"/>
    <property type="molecule type" value="Genomic_DNA"/>
</dbReference>
<dbReference type="Pfam" id="PF12867">
    <property type="entry name" value="DinB_2"/>
    <property type="match status" value="1"/>
</dbReference>
<dbReference type="InterPro" id="IPR034660">
    <property type="entry name" value="DinB/YfiT-like"/>
</dbReference>